<proteinExistence type="predicted"/>
<name>V9EWJ3_PHYNI</name>
<sequence>MMALRVQVAICLVALACPCICSGNGDRRMCVFGAGDGKLPEERHSCSSFDLPHAFALADAFQCRRYKRVKRGRKRSWARGQMGLTCKSSGGATTAKKKKKKKLFVEAIQAARLVLERIVATLVVATRHWAWYSGKQCRGDGMSDCFSFAWLRCMYQSLSGTLVIGFR</sequence>
<evidence type="ECO:0000313" key="2">
    <source>
        <dbReference type="EMBL" id="ETI42417.1"/>
    </source>
</evidence>
<keyword evidence="1" id="KW-0732">Signal</keyword>
<organism evidence="2 3">
    <name type="scientific">Phytophthora nicotianae P1569</name>
    <dbReference type="NCBI Taxonomy" id="1317065"/>
    <lineage>
        <taxon>Eukaryota</taxon>
        <taxon>Sar</taxon>
        <taxon>Stramenopiles</taxon>
        <taxon>Oomycota</taxon>
        <taxon>Peronosporomycetes</taxon>
        <taxon>Peronosporales</taxon>
        <taxon>Peronosporaceae</taxon>
        <taxon>Phytophthora</taxon>
    </lineage>
</organism>
<dbReference type="AlphaFoldDB" id="V9EWJ3"/>
<evidence type="ECO:0000313" key="3">
    <source>
        <dbReference type="Proteomes" id="UP000018721"/>
    </source>
</evidence>
<evidence type="ECO:0000256" key="1">
    <source>
        <dbReference type="SAM" id="SignalP"/>
    </source>
</evidence>
<dbReference type="Proteomes" id="UP000018721">
    <property type="component" value="Unassembled WGS sequence"/>
</dbReference>
<comment type="caution">
    <text evidence="2">The sequence shown here is derived from an EMBL/GenBank/DDBJ whole genome shotgun (WGS) entry which is preliminary data.</text>
</comment>
<feature type="signal peptide" evidence="1">
    <location>
        <begin position="1"/>
        <end position="23"/>
    </location>
</feature>
<keyword evidence="3" id="KW-1185">Reference proteome</keyword>
<feature type="chain" id="PRO_5004774427" description="Secreted protein" evidence="1">
    <location>
        <begin position="24"/>
        <end position="167"/>
    </location>
</feature>
<evidence type="ECO:0008006" key="4">
    <source>
        <dbReference type="Google" id="ProtNLM"/>
    </source>
</evidence>
<dbReference type="PROSITE" id="PS51257">
    <property type="entry name" value="PROKAR_LIPOPROTEIN"/>
    <property type="match status" value="1"/>
</dbReference>
<accession>V9EWJ3</accession>
<reference evidence="2 3" key="1">
    <citation type="submission" date="2013-11" db="EMBL/GenBank/DDBJ databases">
        <title>The Genome Sequence of Phytophthora parasitica P1569.</title>
        <authorList>
            <consortium name="The Broad Institute Genomics Platform"/>
            <person name="Russ C."/>
            <person name="Tyler B."/>
            <person name="Panabieres F."/>
            <person name="Shan W."/>
            <person name="Tripathy S."/>
            <person name="Grunwald N."/>
            <person name="Machado M."/>
            <person name="Johnson C.S."/>
            <person name="Arredondo F."/>
            <person name="Hong C."/>
            <person name="Coffey M."/>
            <person name="Young S.K."/>
            <person name="Zeng Q."/>
            <person name="Gargeya S."/>
            <person name="Fitzgerald M."/>
            <person name="Abouelleil A."/>
            <person name="Alvarado L."/>
            <person name="Chapman S.B."/>
            <person name="Gainer-Dewar J."/>
            <person name="Goldberg J."/>
            <person name="Griggs A."/>
            <person name="Gujja S."/>
            <person name="Hansen M."/>
            <person name="Howarth C."/>
            <person name="Imamovic A."/>
            <person name="Ireland A."/>
            <person name="Larimer J."/>
            <person name="McCowan C."/>
            <person name="Murphy C."/>
            <person name="Pearson M."/>
            <person name="Poon T.W."/>
            <person name="Priest M."/>
            <person name="Roberts A."/>
            <person name="Saif S."/>
            <person name="Shea T."/>
            <person name="Sykes S."/>
            <person name="Wortman J."/>
            <person name="Nusbaum C."/>
            <person name="Birren B."/>
        </authorList>
    </citation>
    <scope>NUCLEOTIDE SEQUENCE [LARGE SCALE GENOMIC DNA]</scope>
    <source>
        <strain evidence="2 3">P1569</strain>
    </source>
</reference>
<protein>
    <recommendedName>
        <fullName evidence="4">Secreted protein</fullName>
    </recommendedName>
</protein>
<gene>
    <name evidence="2" type="ORF">F443_12462</name>
</gene>
<dbReference type="HOGENOM" id="CLU_1597706_0_0_1"/>
<dbReference type="EMBL" id="ANIZ01002096">
    <property type="protein sequence ID" value="ETI42417.1"/>
    <property type="molecule type" value="Genomic_DNA"/>
</dbReference>